<dbReference type="Gene3D" id="3.40.50.2000">
    <property type="entry name" value="Glycogen Phosphorylase B"/>
    <property type="match status" value="2"/>
</dbReference>
<keyword evidence="2" id="KW-0808">Transferase</keyword>
<dbReference type="Pfam" id="PF13692">
    <property type="entry name" value="Glyco_trans_1_4"/>
    <property type="match status" value="1"/>
</dbReference>
<feature type="compositionally biased region" description="Basic and acidic residues" evidence="1">
    <location>
        <begin position="1"/>
        <end position="22"/>
    </location>
</feature>
<evidence type="ECO:0000313" key="3">
    <source>
        <dbReference type="Proteomes" id="UP000677804"/>
    </source>
</evidence>
<evidence type="ECO:0000256" key="1">
    <source>
        <dbReference type="SAM" id="MobiDB-lite"/>
    </source>
</evidence>
<dbReference type="Proteomes" id="UP000677804">
    <property type="component" value="Chromosome"/>
</dbReference>
<dbReference type="SUPFAM" id="SSF53756">
    <property type="entry name" value="UDP-Glycosyltransferase/glycogen phosphorylase"/>
    <property type="match status" value="1"/>
</dbReference>
<dbReference type="GO" id="GO:0016740">
    <property type="term" value="F:transferase activity"/>
    <property type="evidence" value="ECO:0007669"/>
    <property type="project" value="UniProtKB-KW"/>
</dbReference>
<reference evidence="2 3" key="1">
    <citation type="submission" date="2021-05" db="EMBL/GenBank/DDBJ databases">
        <title>Novel species in genus Cellulomonas.</title>
        <authorList>
            <person name="Zhang G."/>
        </authorList>
    </citation>
    <scope>NUCLEOTIDE SEQUENCE [LARGE SCALE GENOMIC DNA]</scope>
    <source>
        <strain evidence="3">zg-ZUI222</strain>
    </source>
</reference>
<dbReference type="EMBL" id="CP074405">
    <property type="protein sequence ID" value="QVI64092.1"/>
    <property type="molecule type" value="Genomic_DNA"/>
</dbReference>
<keyword evidence="3" id="KW-1185">Reference proteome</keyword>
<feature type="region of interest" description="Disordered" evidence="1">
    <location>
        <begin position="1"/>
        <end position="29"/>
    </location>
</feature>
<accession>A0ABX8DD13</accession>
<sequence>MLDGARGRTGDPRAGRGEERGRPVRVLPSFGVPRPTTNPYIVMLAAALDAQDGVDLRRFTWRTALAGRYDVVHLHWPESLFAARSGTRRTLKRWAFLAWTVRLAVLRTPVVRTVHNVEHPRDVSRLESLGLRAVDRLTTARVVLNDVDAQVRTRVPTACVLHGHYRDWYAPHPRHDARPGSIAFVGLVRRYKGVEGLLAAFTETAREGPDLTLTIAGRPSSEALADAVRGAAARDPRVRARLGFLDDAALVQAVTSAQVVVLPYRHMHNSGAVLAALSLDRPVLVPDTAVNRALADEVGPGWVLTYDDELTGGDLLKAVAATRDRAPGARPDLSRRGWQEAGRAHLAVYRAALGRGRT</sequence>
<evidence type="ECO:0000313" key="2">
    <source>
        <dbReference type="EMBL" id="QVI64092.1"/>
    </source>
</evidence>
<name>A0ABX8DD13_9CELL</name>
<protein>
    <submittedName>
        <fullName evidence="2">Glycosyl transferase</fullName>
    </submittedName>
</protein>
<proteinExistence type="predicted"/>
<gene>
    <name evidence="2" type="ORF">KG103_04690</name>
</gene>
<organism evidence="2 3">
    <name type="scientific">Cellulomonas wangleii</name>
    <dbReference type="NCBI Taxonomy" id="2816956"/>
    <lineage>
        <taxon>Bacteria</taxon>
        <taxon>Bacillati</taxon>
        <taxon>Actinomycetota</taxon>
        <taxon>Actinomycetes</taxon>
        <taxon>Micrococcales</taxon>
        <taxon>Cellulomonadaceae</taxon>
        <taxon>Cellulomonas</taxon>
    </lineage>
</organism>